<dbReference type="PANTHER" id="PTHR33744:SF15">
    <property type="entry name" value="CARBOHYDRATE DIACID REGULATOR"/>
    <property type="match status" value="1"/>
</dbReference>
<comment type="caution">
    <text evidence="3">The sequence shown here is derived from an EMBL/GenBank/DDBJ whole genome shotgun (WGS) entry which is preliminary data.</text>
</comment>
<feature type="domain" description="Putative sugar diacid recognition" evidence="1">
    <location>
        <begin position="2"/>
        <end position="131"/>
    </location>
</feature>
<evidence type="ECO:0000313" key="3">
    <source>
        <dbReference type="EMBL" id="MPM04834.1"/>
    </source>
</evidence>
<reference evidence="3" key="1">
    <citation type="submission" date="2019-08" db="EMBL/GenBank/DDBJ databases">
        <authorList>
            <person name="Kucharzyk K."/>
            <person name="Murdoch R.W."/>
            <person name="Higgins S."/>
            <person name="Loffler F."/>
        </authorList>
    </citation>
    <scope>NUCLEOTIDE SEQUENCE</scope>
</reference>
<dbReference type="Pfam" id="PF13556">
    <property type="entry name" value="HTH_30"/>
    <property type="match status" value="1"/>
</dbReference>
<dbReference type="Pfam" id="PF05651">
    <property type="entry name" value="Diacid_rec"/>
    <property type="match status" value="1"/>
</dbReference>
<evidence type="ECO:0000259" key="1">
    <source>
        <dbReference type="Pfam" id="PF05651"/>
    </source>
</evidence>
<dbReference type="AlphaFoldDB" id="A0A644WRG0"/>
<organism evidence="3">
    <name type="scientific">bioreactor metagenome</name>
    <dbReference type="NCBI Taxonomy" id="1076179"/>
    <lineage>
        <taxon>unclassified sequences</taxon>
        <taxon>metagenomes</taxon>
        <taxon>ecological metagenomes</taxon>
    </lineage>
</organism>
<proteinExistence type="predicted"/>
<dbReference type="InterPro" id="IPR008599">
    <property type="entry name" value="Diacid_rec"/>
</dbReference>
<evidence type="ECO:0000259" key="2">
    <source>
        <dbReference type="Pfam" id="PF13556"/>
    </source>
</evidence>
<dbReference type="InterPro" id="IPR025736">
    <property type="entry name" value="PucR_C-HTH_dom"/>
</dbReference>
<accession>A0A644WRG0</accession>
<dbReference type="Gene3D" id="1.10.10.2840">
    <property type="entry name" value="PucR C-terminal helix-turn-helix domain"/>
    <property type="match status" value="1"/>
</dbReference>
<dbReference type="EMBL" id="VSSQ01001075">
    <property type="protein sequence ID" value="MPM04834.1"/>
    <property type="molecule type" value="Genomic_DNA"/>
</dbReference>
<gene>
    <name evidence="3" type="primary">cdaR_4</name>
    <name evidence="3" type="ORF">SDC9_51115</name>
</gene>
<feature type="domain" description="PucR C-terminal helix-turn-helix" evidence="2">
    <location>
        <begin position="290"/>
        <end position="342"/>
    </location>
</feature>
<dbReference type="InterPro" id="IPR042070">
    <property type="entry name" value="PucR_C-HTH_sf"/>
</dbReference>
<dbReference type="InterPro" id="IPR051448">
    <property type="entry name" value="CdaR-like_regulators"/>
</dbReference>
<protein>
    <submittedName>
        <fullName evidence="3">Carbohydrate diacid regulator</fullName>
    </submittedName>
</protein>
<dbReference type="PANTHER" id="PTHR33744">
    <property type="entry name" value="CARBOHYDRATE DIACID REGULATOR"/>
    <property type="match status" value="1"/>
</dbReference>
<name>A0A644WRG0_9ZZZZ</name>
<sequence>MLSKSLAQKIVDRMMDIIPYNVNIMDKDGIIIASGDRDRINTLHLGAQEALQGTSAIEVYEEREGVKPGVNMPIMFNKRSIGVVGITGSPKKVRSFGELVKVTTELLIQQEYSIEKYIIKNKLKEEYLYEWIHRKEIYDDEFIDRGKELNIHIEEEGYLLIIDYKKQYSKKIKKIIEIYYNKEVDIISLNSSRICIVLNNNIERNNNLIEDLLEKAKEEVNLMIFLKKSDILSKTFYKGISTVNIAMALGIKKKVIRDEDAIFYSEIEKIVKNKDSKLLLEKIQEGGEELIDTFRVFVSENFERGKVAELLHIHRNTLSYRLSKIEELTGLSFNNSIDIFRLINTYIYYNIYSH</sequence>